<dbReference type="PANTHER" id="PTHR47990">
    <property type="entry name" value="2-OXOGLUTARATE (2OG) AND FE(II)-DEPENDENT OXYGENASE SUPERFAMILY PROTEIN-RELATED"/>
    <property type="match status" value="1"/>
</dbReference>
<proteinExistence type="inferred from homology"/>
<sequence length="365" mass="40875">MVSYRFSSPTLSSTPLLSITQTHTSIVATIRIEYFSGTIPTIDISGFLDGSDKMAVAAKVGQACQEIGFFMIRGHGVDRELLRKLQMSSSAFFDSPITIKQLSTGPFGLGYMGQGTENVAATLKQDSQVKDYKESLNLTLPVRDGVWPPNNDLRELCSTYYSQMETLASQLMRLFALAMNLDECFFDDKVDKPYTTLRLLNYPEFESEKTDTVTGVVTTRNAEHTDYGTLTILWSSDSRGLQALSRQGEWIDVMAPIVDVSIDDGDDIVFIINIGDLMMNWTNDKWVSTLHRVVVHPETQGRRRMSIPFFHNPNPDAVIECIPSCLRENELPKYAPMLAKSHLEAKVSKALGKTETMDDDLILEK</sequence>
<evidence type="ECO:0000313" key="3">
    <source>
        <dbReference type="EMBL" id="KAL3806215.1"/>
    </source>
</evidence>
<reference evidence="3 4" key="1">
    <citation type="submission" date="2024-10" db="EMBL/GenBank/DDBJ databases">
        <title>Updated reference genomes for cyclostephanoid diatoms.</title>
        <authorList>
            <person name="Roberts W.R."/>
            <person name="Alverson A.J."/>
        </authorList>
    </citation>
    <scope>NUCLEOTIDE SEQUENCE [LARGE SCALE GENOMIC DNA]</scope>
    <source>
        <strain evidence="3 4">AJA228-03</strain>
    </source>
</reference>
<dbReference type="AlphaFoldDB" id="A0ABD3R0D0"/>
<dbReference type="GO" id="GO:0016491">
    <property type="term" value="F:oxidoreductase activity"/>
    <property type="evidence" value="ECO:0007669"/>
    <property type="project" value="UniProtKB-KW"/>
</dbReference>
<dbReference type="InterPro" id="IPR050231">
    <property type="entry name" value="Iron_ascorbate_oxido_reductase"/>
</dbReference>
<dbReference type="SUPFAM" id="SSF51197">
    <property type="entry name" value="Clavaminate synthase-like"/>
    <property type="match status" value="1"/>
</dbReference>
<dbReference type="InterPro" id="IPR044861">
    <property type="entry name" value="IPNS-like_FE2OG_OXY"/>
</dbReference>
<evidence type="ECO:0000313" key="4">
    <source>
        <dbReference type="Proteomes" id="UP001530377"/>
    </source>
</evidence>
<dbReference type="EMBL" id="JALLPB020000859">
    <property type="protein sequence ID" value="KAL3806215.1"/>
    <property type="molecule type" value="Genomic_DNA"/>
</dbReference>
<dbReference type="Gene3D" id="2.60.120.330">
    <property type="entry name" value="B-lactam Antibiotic, Isopenicillin N Synthase, Chain"/>
    <property type="match status" value="1"/>
</dbReference>
<dbReference type="InterPro" id="IPR005123">
    <property type="entry name" value="Oxoglu/Fe-dep_dioxygenase_dom"/>
</dbReference>
<dbReference type="Pfam" id="PF03171">
    <property type="entry name" value="2OG-FeII_Oxy"/>
    <property type="match status" value="1"/>
</dbReference>
<keyword evidence="1" id="KW-0560">Oxidoreductase</keyword>
<keyword evidence="1" id="KW-0479">Metal-binding</keyword>
<comment type="caution">
    <text evidence="3">The sequence shown here is derived from an EMBL/GenBank/DDBJ whole genome shotgun (WGS) entry which is preliminary data.</text>
</comment>
<accession>A0ABD3R0D0</accession>
<evidence type="ECO:0000259" key="2">
    <source>
        <dbReference type="PROSITE" id="PS51471"/>
    </source>
</evidence>
<organism evidence="3 4">
    <name type="scientific">Cyclostephanos tholiformis</name>
    <dbReference type="NCBI Taxonomy" id="382380"/>
    <lineage>
        <taxon>Eukaryota</taxon>
        <taxon>Sar</taxon>
        <taxon>Stramenopiles</taxon>
        <taxon>Ochrophyta</taxon>
        <taxon>Bacillariophyta</taxon>
        <taxon>Coscinodiscophyceae</taxon>
        <taxon>Thalassiosirophycidae</taxon>
        <taxon>Stephanodiscales</taxon>
        <taxon>Stephanodiscaceae</taxon>
        <taxon>Cyclostephanos</taxon>
    </lineage>
</organism>
<dbReference type="PROSITE" id="PS51471">
    <property type="entry name" value="FE2OG_OXY"/>
    <property type="match status" value="1"/>
</dbReference>
<comment type="similarity">
    <text evidence="1">Belongs to the iron/ascorbate-dependent oxidoreductase family.</text>
</comment>
<evidence type="ECO:0000256" key="1">
    <source>
        <dbReference type="RuleBase" id="RU003682"/>
    </source>
</evidence>
<keyword evidence="1" id="KW-0408">Iron</keyword>
<dbReference type="InterPro" id="IPR027443">
    <property type="entry name" value="IPNS-like_sf"/>
</dbReference>
<keyword evidence="4" id="KW-1185">Reference proteome</keyword>
<feature type="domain" description="Fe2OG dioxygenase" evidence="2">
    <location>
        <begin position="193"/>
        <end position="313"/>
    </location>
</feature>
<dbReference type="InterPro" id="IPR026992">
    <property type="entry name" value="DIOX_N"/>
</dbReference>
<dbReference type="Proteomes" id="UP001530377">
    <property type="component" value="Unassembled WGS sequence"/>
</dbReference>
<dbReference type="GO" id="GO:0046872">
    <property type="term" value="F:metal ion binding"/>
    <property type="evidence" value="ECO:0007669"/>
    <property type="project" value="UniProtKB-KW"/>
</dbReference>
<dbReference type="Pfam" id="PF14226">
    <property type="entry name" value="DIOX_N"/>
    <property type="match status" value="1"/>
</dbReference>
<protein>
    <recommendedName>
        <fullName evidence="2">Fe2OG dioxygenase domain-containing protein</fullName>
    </recommendedName>
</protein>
<gene>
    <name evidence="3" type="ORF">ACHAXA_008901</name>
</gene>
<name>A0ABD3R0D0_9STRA</name>